<keyword evidence="1" id="KW-1133">Transmembrane helix</keyword>
<dbReference type="Pfam" id="PF06985">
    <property type="entry name" value="HET"/>
    <property type="match status" value="1"/>
</dbReference>
<organism evidence="3 4">
    <name type="scientific">Byssothecium circinans</name>
    <dbReference type="NCBI Taxonomy" id="147558"/>
    <lineage>
        <taxon>Eukaryota</taxon>
        <taxon>Fungi</taxon>
        <taxon>Dikarya</taxon>
        <taxon>Ascomycota</taxon>
        <taxon>Pezizomycotina</taxon>
        <taxon>Dothideomycetes</taxon>
        <taxon>Pleosporomycetidae</taxon>
        <taxon>Pleosporales</taxon>
        <taxon>Massarineae</taxon>
        <taxon>Massarinaceae</taxon>
        <taxon>Byssothecium</taxon>
    </lineage>
</organism>
<dbReference type="InterPro" id="IPR010730">
    <property type="entry name" value="HET"/>
</dbReference>
<dbReference type="PANTHER" id="PTHR33112">
    <property type="entry name" value="DOMAIN PROTEIN, PUTATIVE-RELATED"/>
    <property type="match status" value="1"/>
</dbReference>
<dbReference type="Proteomes" id="UP000800035">
    <property type="component" value="Unassembled WGS sequence"/>
</dbReference>
<reference evidence="3" key="1">
    <citation type="journal article" date="2020" name="Stud. Mycol.">
        <title>101 Dothideomycetes genomes: a test case for predicting lifestyles and emergence of pathogens.</title>
        <authorList>
            <person name="Haridas S."/>
            <person name="Albert R."/>
            <person name="Binder M."/>
            <person name="Bloem J."/>
            <person name="Labutti K."/>
            <person name="Salamov A."/>
            <person name="Andreopoulos B."/>
            <person name="Baker S."/>
            <person name="Barry K."/>
            <person name="Bills G."/>
            <person name="Bluhm B."/>
            <person name="Cannon C."/>
            <person name="Castanera R."/>
            <person name="Culley D."/>
            <person name="Daum C."/>
            <person name="Ezra D."/>
            <person name="Gonzalez J."/>
            <person name="Henrissat B."/>
            <person name="Kuo A."/>
            <person name="Liang C."/>
            <person name="Lipzen A."/>
            <person name="Lutzoni F."/>
            <person name="Magnuson J."/>
            <person name="Mondo S."/>
            <person name="Nolan M."/>
            <person name="Ohm R."/>
            <person name="Pangilinan J."/>
            <person name="Park H.-J."/>
            <person name="Ramirez L."/>
            <person name="Alfaro M."/>
            <person name="Sun H."/>
            <person name="Tritt A."/>
            <person name="Yoshinaga Y."/>
            <person name="Zwiers L.-H."/>
            <person name="Turgeon B."/>
            <person name="Goodwin S."/>
            <person name="Spatafora J."/>
            <person name="Crous P."/>
            <person name="Grigoriev I."/>
        </authorList>
    </citation>
    <scope>NUCLEOTIDE SEQUENCE</scope>
    <source>
        <strain evidence="3">CBS 675.92</strain>
    </source>
</reference>
<accession>A0A6A5T7V5</accession>
<evidence type="ECO:0000313" key="4">
    <source>
        <dbReference type="Proteomes" id="UP000800035"/>
    </source>
</evidence>
<protein>
    <submittedName>
        <fullName evidence="3">HET-domain-containing protein</fullName>
    </submittedName>
</protein>
<evidence type="ECO:0000256" key="1">
    <source>
        <dbReference type="SAM" id="Phobius"/>
    </source>
</evidence>
<keyword evidence="1" id="KW-0812">Transmembrane</keyword>
<keyword evidence="1" id="KW-0472">Membrane</keyword>
<sequence length="657" mass="73688">MSSPHALLTACGICSGVTSHGSVRIADCSRNRHDCQLCHLLSTGIERWSETLPHAARIGVQKFEFLQFKDARDTSFTFELWSTPASDLQKPPQFDVSLDCADGKPQSLIETHALPQDLPTQLVLQRVVSFIERWTASCDTYHPLCSVEPAGLPKRVLDVSSRESELVKLVALGGVYAPYIALSYCWGSSKSNISTTSTTIADHMRGIPTNALPRVFKDVLAICRAINIRYLWIDSLCIIQDSQEDWELESAKMATIYSNSHLTIAASACVDPQASLFSDRWTTVRDPTDSTHRVPIAPIPINCGDLMFKLRPQLHLAHDRFAQLDNAHHHAADAPLLTRAWAYQERLLPSRTLHFHAEELVWECKTGLRCECGIVDDPLLREAEACAMEESTLPSDAQRWLKSFIARVDHPNATHEELVSIWMDVVSEYTRLNLTSESDRLPALSGLAGKFLNTSLGDYIGGIWTKTLPIALLYYVMRDNDLSSSTDAYQPQAPSWSWASISLASAHGISYDRAIENFIAPSQEFQLVRATYKVLGKNPFGWVKRGVLKVRGLTVTCLAMRQEGGMALRIRNSRTQMRCSSRGDMMDLSLDHHDEEYDKILLLYLGSGFGLALLNVANHFLAPTAFRRVGIAQWTRGSRLWDKYWGKHMERRCIDLV</sequence>
<keyword evidence="4" id="KW-1185">Reference proteome</keyword>
<dbReference type="EMBL" id="ML977043">
    <property type="protein sequence ID" value="KAF1949035.1"/>
    <property type="molecule type" value="Genomic_DNA"/>
</dbReference>
<gene>
    <name evidence="3" type="ORF">CC80DRAFT_555753</name>
</gene>
<evidence type="ECO:0000313" key="3">
    <source>
        <dbReference type="EMBL" id="KAF1949035.1"/>
    </source>
</evidence>
<name>A0A6A5T7V5_9PLEO</name>
<evidence type="ECO:0000259" key="2">
    <source>
        <dbReference type="Pfam" id="PF06985"/>
    </source>
</evidence>
<dbReference type="PANTHER" id="PTHR33112:SF13">
    <property type="entry name" value="HETEROKARYON INCOMPATIBILITY DOMAIN-CONTAINING PROTEIN"/>
    <property type="match status" value="1"/>
</dbReference>
<feature type="domain" description="Heterokaryon incompatibility" evidence="2">
    <location>
        <begin position="179"/>
        <end position="345"/>
    </location>
</feature>
<dbReference type="AlphaFoldDB" id="A0A6A5T7V5"/>
<dbReference type="OrthoDB" id="3486565at2759"/>
<proteinExistence type="predicted"/>
<feature type="transmembrane region" description="Helical" evidence="1">
    <location>
        <begin position="601"/>
        <end position="621"/>
    </location>
</feature>